<dbReference type="SMART" id="SM00906">
    <property type="entry name" value="Fungal_trans"/>
    <property type="match status" value="1"/>
</dbReference>
<dbReference type="GO" id="GO:0006351">
    <property type="term" value="P:DNA-templated transcription"/>
    <property type="evidence" value="ECO:0007669"/>
    <property type="project" value="InterPro"/>
</dbReference>
<proteinExistence type="predicted"/>
<organism evidence="8 9">
    <name type="scientific">Fusarium albosuccineum</name>
    <dbReference type="NCBI Taxonomy" id="1237068"/>
    <lineage>
        <taxon>Eukaryota</taxon>
        <taxon>Fungi</taxon>
        <taxon>Dikarya</taxon>
        <taxon>Ascomycota</taxon>
        <taxon>Pezizomycotina</taxon>
        <taxon>Sordariomycetes</taxon>
        <taxon>Hypocreomycetidae</taxon>
        <taxon>Hypocreales</taxon>
        <taxon>Nectriaceae</taxon>
        <taxon>Fusarium</taxon>
        <taxon>Fusarium decemcellulare species complex</taxon>
    </lineage>
</organism>
<dbReference type="OrthoDB" id="2154091at2759"/>
<keyword evidence="1" id="KW-0479">Metal-binding</keyword>
<dbReference type="Proteomes" id="UP000554235">
    <property type="component" value="Unassembled WGS sequence"/>
</dbReference>
<evidence type="ECO:0000313" key="9">
    <source>
        <dbReference type="Proteomes" id="UP000554235"/>
    </source>
</evidence>
<dbReference type="CDD" id="cd12148">
    <property type="entry name" value="fungal_TF_MHR"/>
    <property type="match status" value="1"/>
</dbReference>
<gene>
    <name evidence="8" type="ORF">FALBO_2059</name>
</gene>
<dbReference type="AlphaFoldDB" id="A0A8H4LK22"/>
<dbReference type="EMBL" id="JAADYS010000260">
    <property type="protein sequence ID" value="KAF4471025.1"/>
    <property type="molecule type" value="Genomic_DNA"/>
</dbReference>
<dbReference type="PANTHER" id="PTHR31313:SF81">
    <property type="entry name" value="TY1 ENHANCER ACTIVATOR"/>
    <property type="match status" value="1"/>
</dbReference>
<evidence type="ECO:0000256" key="6">
    <source>
        <dbReference type="ARBA" id="ARBA00023242"/>
    </source>
</evidence>
<keyword evidence="6" id="KW-0539">Nucleus</keyword>
<keyword evidence="3" id="KW-0805">Transcription regulation</keyword>
<evidence type="ECO:0000256" key="3">
    <source>
        <dbReference type="ARBA" id="ARBA00023015"/>
    </source>
</evidence>
<keyword evidence="4" id="KW-0238">DNA-binding</keyword>
<sequence>MVSAVTGLMGRLNIGDDGQLHYFGSQSNYHLINGNVGYDSIESTVSLQRQGLAAVECMGKNVPLSMELQEHLLELYWTWQHPWNYIIQKDAFLHAYKSRMYGRYCTPLLLSAIFAIASRFSDRTELRTVADDPNTVGYAFFEQAKILFLYESQAPIVATVQAAALMGMRALSDGQEALGWLYCGNAARMALNLGLTIDCSQWVASGLITAEEAEVRKVTWWGCFVLDKYAPNSGLSAKDVEDIVARTDVELRAFYLSLPSHLRLPAASHQPIPAHIYQLQCIFTGKTSFKGLPGFCDGSGQSFEDIQTTLYVAFTAALVHLLDTKLESSTCQQQAMRSFTTCVDALEELKNTWSAWSAKTLRAIRDLQEEWSMEEN</sequence>
<evidence type="ECO:0000256" key="2">
    <source>
        <dbReference type="ARBA" id="ARBA00022833"/>
    </source>
</evidence>
<name>A0A8H4LK22_9HYPO</name>
<reference evidence="8 9" key="1">
    <citation type="submission" date="2020-01" db="EMBL/GenBank/DDBJ databases">
        <title>Identification and distribution of gene clusters putatively required for synthesis of sphingolipid metabolism inhibitors in phylogenetically diverse species of the filamentous fungus Fusarium.</title>
        <authorList>
            <person name="Kim H.-S."/>
            <person name="Busman M."/>
            <person name="Brown D.W."/>
            <person name="Divon H."/>
            <person name="Uhlig S."/>
            <person name="Proctor R.H."/>
        </authorList>
    </citation>
    <scope>NUCLEOTIDE SEQUENCE [LARGE SCALE GENOMIC DNA]</scope>
    <source>
        <strain evidence="8 9">NRRL 20459</strain>
    </source>
</reference>
<evidence type="ECO:0000256" key="1">
    <source>
        <dbReference type="ARBA" id="ARBA00022723"/>
    </source>
</evidence>
<evidence type="ECO:0000256" key="5">
    <source>
        <dbReference type="ARBA" id="ARBA00023163"/>
    </source>
</evidence>
<feature type="domain" description="Xylanolytic transcriptional activator regulatory" evidence="7">
    <location>
        <begin position="179"/>
        <end position="254"/>
    </location>
</feature>
<dbReference type="GO" id="GO:0008270">
    <property type="term" value="F:zinc ion binding"/>
    <property type="evidence" value="ECO:0007669"/>
    <property type="project" value="InterPro"/>
</dbReference>
<dbReference type="Pfam" id="PF04082">
    <property type="entry name" value="Fungal_trans"/>
    <property type="match status" value="1"/>
</dbReference>
<accession>A0A8H4LK22</accession>
<dbReference type="InterPro" id="IPR051615">
    <property type="entry name" value="Transcr_Regulatory_Elem"/>
</dbReference>
<dbReference type="InterPro" id="IPR007219">
    <property type="entry name" value="XnlR_reg_dom"/>
</dbReference>
<dbReference type="GO" id="GO:0003677">
    <property type="term" value="F:DNA binding"/>
    <property type="evidence" value="ECO:0007669"/>
    <property type="project" value="UniProtKB-KW"/>
</dbReference>
<evidence type="ECO:0000256" key="4">
    <source>
        <dbReference type="ARBA" id="ARBA00023125"/>
    </source>
</evidence>
<keyword evidence="9" id="KW-1185">Reference proteome</keyword>
<evidence type="ECO:0000259" key="7">
    <source>
        <dbReference type="SMART" id="SM00906"/>
    </source>
</evidence>
<comment type="caution">
    <text evidence="8">The sequence shown here is derived from an EMBL/GenBank/DDBJ whole genome shotgun (WGS) entry which is preliminary data.</text>
</comment>
<keyword evidence="5" id="KW-0804">Transcription</keyword>
<evidence type="ECO:0000313" key="8">
    <source>
        <dbReference type="EMBL" id="KAF4471025.1"/>
    </source>
</evidence>
<dbReference type="PANTHER" id="PTHR31313">
    <property type="entry name" value="TY1 ENHANCER ACTIVATOR"/>
    <property type="match status" value="1"/>
</dbReference>
<keyword evidence="2" id="KW-0862">Zinc</keyword>
<protein>
    <submittedName>
        <fullName evidence="8">Nitrogen assimilation transcription factor nit-4</fullName>
    </submittedName>
</protein>